<dbReference type="HOGENOM" id="CLU_030066_0_2_1"/>
<dbReference type="eggNOG" id="ENOG502QU9M">
    <property type="taxonomic scope" value="Eukaryota"/>
</dbReference>
<dbReference type="STRING" id="10228.B3SC50"/>
<dbReference type="PANTHER" id="PTHR46806">
    <property type="entry name" value="F5/8 TYPE C DOMAIN-CONTAINING PROTEIN"/>
    <property type="match status" value="1"/>
</dbReference>
<name>B3SC50_TRIAD</name>
<evidence type="ECO:0000256" key="1">
    <source>
        <dbReference type="ARBA" id="ARBA00023157"/>
    </source>
</evidence>
<proteinExistence type="predicted"/>
<evidence type="ECO:0000313" key="5">
    <source>
        <dbReference type="Proteomes" id="UP000009022"/>
    </source>
</evidence>
<feature type="domain" description="F5/8 type C" evidence="3">
    <location>
        <begin position="191"/>
        <end position="340"/>
    </location>
</feature>
<dbReference type="FunCoup" id="B3SC50">
    <property type="interactions" value="726"/>
</dbReference>
<keyword evidence="2" id="KW-0732">Signal</keyword>
<dbReference type="RefSeq" id="XP_002117855.1">
    <property type="nucleotide sequence ID" value="XM_002117819.1"/>
</dbReference>
<accession>B3SC50</accession>
<feature type="signal peptide" evidence="2">
    <location>
        <begin position="1"/>
        <end position="23"/>
    </location>
</feature>
<evidence type="ECO:0000259" key="3">
    <source>
        <dbReference type="PROSITE" id="PS50022"/>
    </source>
</evidence>
<sequence length="343" mass="38158">MGFLAYILFFTTVITFSNLPVEAQTVECDRPLGLRDGAIKNSQLFSSGPTTSGVAAQYARLFSSSAWCIMSSQFVAGSHYLQIDFLQAVNVTAIEAQGQSRSGATSYYTQYCSTAETSSCQFILENGGPKEFIGRADGEESILTRLPNRVLTRYIRIYPLQFVNNPCMRLEIYGCSAIDFTPAPATTDAPCNVSLGMSDARINDSQIYGEGETFISTTPKFARLKRASAWCIRPNYFQPGKDYLEIDLLRNATLTAIAAQGQSNSGVSMFQMMFSIDIPEISWKNYTAINSTKPENFAGGITRRDIKTHNLKEAFHARRLRIYPLQYISAPCMRLELYGCPLY</sequence>
<dbReference type="PROSITE" id="PS50022">
    <property type="entry name" value="FA58C_3"/>
    <property type="match status" value="2"/>
</dbReference>
<dbReference type="PhylomeDB" id="B3SC50"/>
<dbReference type="AlphaFoldDB" id="B3SC50"/>
<keyword evidence="5" id="KW-1185">Reference proteome</keyword>
<protein>
    <recommendedName>
        <fullName evidence="3">F5/8 type C domain-containing protein</fullName>
    </recommendedName>
</protein>
<evidence type="ECO:0000256" key="2">
    <source>
        <dbReference type="SAM" id="SignalP"/>
    </source>
</evidence>
<feature type="domain" description="F5/8 type C" evidence="3">
    <location>
        <begin position="28"/>
        <end position="175"/>
    </location>
</feature>
<dbReference type="OrthoDB" id="6155811at2759"/>
<dbReference type="InParanoid" id="B3SC50"/>
<dbReference type="SMART" id="SM00231">
    <property type="entry name" value="FA58C"/>
    <property type="match status" value="2"/>
</dbReference>
<keyword evidence="1" id="KW-1015">Disulfide bond</keyword>
<dbReference type="GeneID" id="6759067"/>
<dbReference type="GO" id="GO:0005615">
    <property type="term" value="C:extracellular space"/>
    <property type="evidence" value="ECO:0000318"/>
    <property type="project" value="GO_Central"/>
</dbReference>
<dbReference type="SUPFAM" id="SSF49785">
    <property type="entry name" value="Galactose-binding domain-like"/>
    <property type="match status" value="2"/>
</dbReference>
<dbReference type="PANTHER" id="PTHR46806:SF7">
    <property type="entry name" value="COAGULATION FACTOR VIII"/>
    <property type="match status" value="1"/>
</dbReference>
<evidence type="ECO:0000313" key="4">
    <source>
        <dbReference type="EMBL" id="EDV19698.1"/>
    </source>
</evidence>
<dbReference type="KEGG" id="tad:TRIADDRAFT_61882"/>
<dbReference type="Proteomes" id="UP000009022">
    <property type="component" value="Unassembled WGS sequence"/>
</dbReference>
<dbReference type="PROSITE" id="PS01286">
    <property type="entry name" value="FA58C_2"/>
    <property type="match status" value="2"/>
</dbReference>
<dbReference type="Pfam" id="PF00754">
    <property type="entry name" value="F5_F8_type_C"/>
    <property type="match status" value="2"/>
</dbReference>
<dbReference type="InterPro" id="IPR000421">
    <property type="entry name" value="FA58C"/>
</dbReference>
<feature type="chain" id="PRO_5002797399" description="F5/8 type C domain-containing protein" evidence="2">
    <location>
        <begin position="24"/>
        <end position="343"/>
    </location>
</feature>
<dbReference type="EMBL" id="DS985268">
    <property type="protein sequence ID" value="EDV19698.1"/>
    <property type="molecule type" value="Genomic_DNA"/>
</dbReference>
<organism evidence="4 5">
    <name type="scientific">Trichoplax adhaerens</name>
    <name type="common">Trichoplax reptans</name>
    <dbReference type="NCBI Taxonomy" id="10228"/>
    <lineage>
        <taxon>Eukaryota</taxon>
        <taxon>Metazoa</taxon>
        <taxon>Placozoa</taxon>
        <taxon>Uniplacotomia</taxon>
        <taxon>Trichoplacea</taxon>
        <taxon>Trichoplacidae</taxon>
        <taxon>Trichoplax</taxon>
    </lineage>
</organism>
<dbReference type="CDD" id="cd00057">
    <property type="entry name" value="FA58C"/>
    <property type="match status" value="1"/>
</dbReference>
<dbReference type="OMA" id="SWSETHG"/>
<dbReference type="CTD" id="6759067"/>
<dbReference type="InterPro" id="IPR050633">
    <property type="entry name" value="Neuropilin_MCO_CoagFactor"/>
</dbReference>
<gene>
    <name evidence="4" type="ORF">TRIADDRAFT_61882</name>
</gene>
<dbReference type="InterPro" id="IPR008979">
    <property type="entry name" value="Galactose-bd-like_sf"/>
</dbReference>
<dbReference type="Gene3D" id="2.60.120.260">
    <property type="entry name" value="Galactose-binding domain-like"/>
    <property type="match status" value="2"/>
</dbReference>
<reference evidence="4 5" key="1">
    <citation type="journal article" date="2008" name="Nature">
        <title>The Trichoplax genome and the nature of placozoans.</title>
        <authorList>
            <person name="Srivastava M."/>
            <person name="Begovic E."/>
            <person name="Chapman J."/>
            <person name="Putnam N.H."/>
            <person name="Hellsten U."/>
            <person name="Kawashima T."/>
            <person name="Kuo A."/>
            <person name="Mitros T."/>
            <person name="Salamov A."/>
            <person name="Carpenter M.L."/>
            <person name="Signorovitch A.Y."/>
            <person name="Moreno M.A."/>
            <person name="Kamm K."/>
            <person name="Grimwood J."/>
            <person name="Schmutz J."/>
            <person name="Shapiro H."/>
            <person name="Grigoriev I.V."/>
            <person name="Buss L.W."/>
            <person name="Schierwater B."/>
            <person name="Dellaporta S.L."/>
            <person name="Rokhsar D.S."/>
        </authorList>
    </citation>
    <scope>NUCLEOTIDE SEQUENCE [LARGE SCALE GENOMIC DNA]</scope>
    <source>
        <strain evidence="4 5">Grell-BS-1999</strain>
    </source>
</reference>